<keyword evidence="1" id="KW-0328">Glycosyltransferase</keyword>
<protein>
    <submittedName>
        <fullName evidence="1">Thymidine phosphorylase</fullName>
        <ecNumber evidence="1">2.4.2.4</ecNumber>
    </submittedName>
</protein>
<comment type="caution">
    <text evidence="1">The sequence shown here is derived from an EMBL/GenBank/DDBJ whole genome shotgun (WGS) entry which is preliminary data.</text>
</comment>
<dbReference type="Proteomes" id="UP000633731">
    <property type="component" value="Unassembled WGS sequence"/>
</dbReference>
<proteinExistence type="predicted"/>
<keyword evidence="1" id="KW-0808">Transferase</keyword>
<dbReference type="EMBL" id="JAEOXF010000003">
    <property type="protein sequence ID" value="MBK4724983.1"/>
    <property type="molecule type" value="Genomic_DNA"/>
</dbReference>
<gene>
    <name evidence="1" type="primary">deoA</name>
    <name evidence="1" type="ORF">JJL49_07060</name>
</gene>
<evidence type="ECO:0000313" key="1">
    <source>
        <dbReference type="EMBL" id="MBK4724983.1"/>
    </source>
</evidence>
<dbReference type="EC" id="2.4.2.4" evidence="1"/>
<keyword evidence="2" id="KW-1185">Reference proteome</keyword>
<organism evidence="1 2">
    <name type="scientific">Enterobacter agglomerans</name>
    <name type="common">Erwinia herbicola</name>
    <name type="synonym">Pantoea agglomerans</name>
    <dbReference type="NCBI Taxonomy" id="549"/>
    <lineage>
        <taxon>Bacteria</taxon>
        <taxon>Pseudomonadati</taxon>
        <taxon>Pseudomonadota</taxon>
        <taxon>Gammaproteobacteria</taxon>
        <taxon>Enterobacterales</taxon>
        <taxon>Erwiniaceae</taxon>
        <taxon>Pantoea</taxon>
        <taxon>Pantoea agglomerans group</taxon>
    </lineage>
</organism>
<evidence type="ECO:0000313" key="2">
    <source>
        <dbReference type="Proteomes" id="UP000633731"/>
    </source>
</evidence>
<accession>A0ACC5RJW5</accession>
<reference evidence="1" key="1">
    <citation type="submission" date="2021-01" db="EMBL/GenBank/DDBJ databases">
        <title>Draft genome of Pantoea agglomerans Eh 335.</title>
        <authorList>
            <person name="Emsley S.A."/>
            <person name="Oline D.K."/>
            <person name="Saw J.H."/>
            <person name="Ushijima B."/>
            <person name="Videau P."/>
            <person name="Koyack M.J."/>
        </authorList>
    </citation>
    <scope>NUCLEOTIDE SEQUENCE</scope>
    <source>
        <strain evidence="1">Eh 335</strain>
    </source>
</reference>
<sequence>MFLPQEIIRKKRDGQVLSEEEIRFFINGVRDNTVSEGQIAALAMTIYFHDMSLPERVALTMAMRDSGSVLNWKALNLNGPVVDKHSTGGVGDVTSLMLGPMVAACGGYVPMISGRGLGHTGGTLDKLEAIPGFDIFPQDDRFRQIIKDVGVAIIGQTNSLAPADKRFYATRDITATVDSIPLITASILAKKLAEGLDALVMDVKVGSGAFMPTFEKSEALAQAIVGVANGAGCKTTALLTDMNQVLASSAGNALEVREAVQFLTGEYRNPRLLEVTMALCSEMLLSGGLATSADDARSKLQAVLDNGRAAEIFARMVAAQKGPTDFIERMDSYLPAPMLSKAVFADRPGIVNAMDTRALGMAVVSLGGGRRRASDSIDYSVGFSEVAQLGDAVDGQRPLAVIHASDEASWQEAASAVKRAVAVGEAAPAPTPVIYRRIS</sequence>
<name>A0ACC5RJW5_ENTAG</name>